<dbReference type="PROSITE" id="PS51462">
    <property type="entry name" value="NUDIX"/>
    <property type="match status" value="1"/>
</dbReference>
<evidence type="ECO:0000313" key="9">
    <source>
        <dbReference type="Proteomes" id="UP000689195"/>
    </source>
</evidence>
<keyword evidence="5" id="KW-0460">Magnesium</keyword>
<evidence type="ECO:0000256" key="2">
    <source>
        <dbReference type="ARBA" id="ARBA00005582"/>
    </source>
</evidence>
<evidence type="ECO:0000256" key="5">
    <source>
        <dbReference type="ARBA" id="ARBA00022842"/>
    </source>
</evidence>
<dbReference type="Pfam" id="PF00293">
    <property type="entry name" value="NUDIX"/>
    <property type="match status" value="1"/>
</dbReference>
<dbReference type="PANTHER" id="PTHR43758">
    <property type="entry name" value="7,8-DIHYDRO-8-OXOGUANINE TRIPHOSPHATASE"/>
    <property type="match status" value="1"/>
</dbReference>
<dbReference type="GO" id="GO:0008413">
    <property type="term" value="F:8-oxo-7,8-dihydroguanosine triphosphate pyrophosphatase activity"/>
    <property type="evidence" value="ECO:0007669"/>
    <property type="project" value="TreeGrafter"/>
</dbReference>
<dbReference type="GO" id="GO:0005737">
    <property type="term" value="C:cytoplasm"/>
    <property type="evidence" value="ECO:0007669"/>
    <property type="project" value="TreeGrafter"/>
</dbReference>
<evidence type="ECO:0000256" key="3">
    <source>
        <dbReference type="ARBA" id="ARBA00022723"/>
    </source>
</evidence>
<dbReference type="CDD" id="cd03427">
    <property type="entry name" value="NUDIX_MTH1_Nudt1"/>
    <property type="match status" value="1"/>
</dbReference>
<dbReference type="PANTHER" id="PTHR43758:SF2">
    <property type="entry name" value="OXIDIZED PURINE NUCLEOSIDE TRIPHOSPHATE HYDROLASE"/>
    <property type="match status" value="1"/>
</dbReference>
<dbReference type="GO" id="GO:0046872">
    <property type="term" value="F:metal ion binding"/>
    <property type="evidence" value="ECO:0007669"/>
    <property type="project" value="UniProtKB-KW"/>
</dbReference>
<evidence type="ECO:0000259" key="7">
    <source>
        <dbReference type="PROSITE" id="PS51462"/>
    </source>
</evidence>
<dbReference type="InterPro" id="IPR002634">
    <property type="entry name" value="BolA"/>
</dbReference>
<feature type="domain" description="Nudix hydrolase" evidence="7">
    <location>
        <begin position="73"/>
        <end position="204"/>
    </location>
</feature>
<dbReference type="Pfam" id="PF01722">
    <property type="entry name" value="BolA"/>
    <property type="match status" value="1"/>
</dbReference>
<sequence>MLRKVFFKFSQDIEKVMADKLTQVLKATKVEVIDTSGGCGSMYRLEIESPEFQGKSKVKQHQMVVEALKNELGKPSKILTLLLIHQNNQILLAMKKRGFGMGKYNGFGGKVEKNGESIYQAAIRETQEEGCITPTDAQFIGYIKMDYDCEKETLKVHIFKATHFDGQVKETEEMKPQWFDVAKIPYNQMWIDDQYWIPYLLENKCFSGYLQFEGHDKLIQADIKEVTNQELLSISEKESEITLQ</sequence>
<evidence type="ECO:0000256" key="6">
    <source>
        <dbReference type="RuleBase" id="RU003860"/>
    </source>
</evidence>
<keyword evidence="4" id="KW-0378">Hydrolase</keyword>
<dbReference type="OrthoDB" id="408303at2759"/>
<dbReference type="Proteomes" id="UP000689195">
    <property type="component" value="Unassembled WGS sequence"/>
</dbReference>
<evidence type="ECO:0000256" key="4">
    <source>
        <dbReference type="ARBA" id="ARBA00022801"/>
    </source>
</evidence>
<organism evidence="8 9">
    <name type="scientific">Paramecium pentaurelia</name>
    <dbReference type="NCBI Taxonomy" id="43138"/>
    <lineage>
        <taxon>Eukaryota</taxon>
        <taxon>Sar</taxon>
        <taxon>Alveolata</taxon>
        <taxon>Ciliophora</taxon>
        <taxon>Intramacronucleata</taxon>
        <taxon>Oligohymenophorea</taxon>
        <taxon>Peniculida</taxon>
        <taxon>Parameciidae</taxon>
        <taxon>Paramecium</taxon>
    </lineage>
</organism>
<dbReference type="GO" id="GO:0042262">
    <property type="term" value="P:DNA protection"/>
    <property type="evidence" value="ECO:0007669"/>
    <property type="project" value="TreeGrafter"/>
</dbReference>
<evidence type="ECO:0000313" key="8">
    <source>
        <dbReference type="EMBL" id="CAD8176025.1"/>
    </source>
</evidence>
<protein>
    <recommendedName>
        <fullName evidence="7">Nudix hydrolase domain-containing protein</fullName>
    </recommendedName>
</protein>
<evidence type="ECO:0000256" key="1">
    <source>
        <dbReference type="ARBA" id="ARBA00001946"/>
    </source>
</evidence>
<comment type="similarity">
    <text evidence="2">Belongs to the Nudix hydrolase family.</text>
</comment>
<keyword evidence="9" id="KW-1185">Reference proteome</keyword>
<comment type="cofactor">
    <cofactor evidence="1">
        <name>Mg(2+)</name>
        <dbReference type="ChEBI" id="CHEBI:18420"/>
    </cofactor>
</comment>
<dbReference type="EMBL" id="CAJJDO010000064">
    <property type="protein sequence ID" value="CAD8176025.1"/>
    <property type="molecule type" value="Genomic_DNA"/>
</dbReference>
<dbReference type="InterPro" id="IPR000086">
    <property type="entry name" value="NUDIX_hydrolase_dom"/>
</dbReference>
<name>A0A8S1VI45_9CILI</name>
<proteinExistence type="inferred from homology"/>
<dbReference type="AlphaFoldDB" id="A0A8S1VI45"/>
<gene>
    <name evidence="8" type="ORF">PPENT_87.1.T0640131</name>
</gene>
<comment type="similarity">
    <text evidence="6">Belongs to the BolA/IbaG family.</text>
</comment>
<reference evidence="8" key="1">
    <citation type="submission" date="2021-01" db="EMBL/GenBank/DDBJ databases">
        <authorList>
            <consortium name="Genoscope - CEA"/>
            <person name="William W."/>
        </authorList>
    </citation>
    <scope>NUCLEOTIDE SEQUENCE</scope>
</reference>
<accession>A0A8S1VI45</accession>
<comment type="caution">
    <text evidence="8">The sequence shown here is derived from an EMBL/GenBank/DDBJ whole genome shotgun (WGS) entry which is preliminary data.</text>
</comment>
<keyword evidence="3" id="KW-0479">Metal-binding</keyword>